<sequence length="503" mass="56271">MSQSLKDFVLRVPARLSASLSLSIFSSNPLAKSWDLACFDLFRLPTSAQQRPFVTSANMADNVGKEQPAPQEPELPVIVDQQERSGAAGTLPEGIEDGGHRTCNPMSEEDLNVQLGPWEAHPTLPELLALWQVANSCDAKILYDIRLAFGFTENGHVQKIFQRCAYIVIDGNPRVVYPILRYPHPRPYQNQGELHKNASEEASSKPLGCMAIVSGDDHVTSDVHEVVVDRADEGPSSKSLESWVIFSRDDNISSAVHEVVIDRVGRVHDVCLASLLDERYFSARLGCEVKEKTTTIEDTTAIEETTTVEQTTQILEIINAEEAVKVDETTNVEEAPTVEETTNVLKLPDWCSFYDGYYALHKTTRESRYPNAGQVWIAKVNGVTHWEPRFGESPTSFGTVQYACRRFMKSRGEKLNVHVDGVPSFSVWYCKNLQLSVEQVEQHNHNAERVLPPRKLTDIAEVCMVTIKVKNSRARHSVSIAKNPLRWAAGLGRWFSKKILGKD</sequence>
<protein>
    <submittedName>
        <fullName evidence="1">Uncharacterized protein</fullName>
    </submittedName>
</protein>
<proteinExistence type="predicted"/>
<evidence type="ECO:0000313" key="2">
    <source>
        <dbReference type="Proteomes" id="UP000184330"/>
    </source>
</evidence>
<accession>A0A1L7XEH8</accession>
<reference evidence="1 2" key="1">
    <citation type="submission" date="2016-03" db="EMBL/GenBank/DDBJ databases">
        <authorList>
            <person name="Ploux O."/>
        </authorList>
    </citation>
    <scope>NUCLEOTIDE SEQUENCE [LARGE SCALE GENOMIC DNA]</scope>
    <source>
        <strain evidence="1 2">UAMH 11012</strain>
    </source>
</reference>
<evidence type="ECO:0000313" key="1">
    <source>
        <dbReference type="EMBL" id="CZR63418.1"/>
    </source>
</evidence>
<keyword evidence="2" id="KW-1185">Reference proteome</keyword>
<dbReference type="OrthoDB" id="10482175at2759"/>
<dbReference type="AlphaFoldDB" id="A0A1L7XEH8"/>
<dbReference type="Proteomes" id="UP000184330">
    <property type="component" value="Unassembled WGS sequence"/>
</dbReference>
<gene>
    <name evidence="1" type="ORF">PAC_13315</name>
</gene>
<organism evidence="1 2">
    <name type="scientific">Phialocephala subalpina</name>
    <dbReference type="NCBI Taxonomy" id="576137"/>
    <lineage>
        <taxon>Eukaryota</taxon>
        <taxon>Fungi</taxon>
        <taxon>Dikarya</taxon>
        <taxon>Ascomycota</taxon>
        <taxon>Pezizomycotina</taxon>
        <taxon>Leotiomycetes</taxon>
        <taxon>Helotiales</taxon>
        <taxon>Mollisiaceae</taxon>
        <taxon>Phialocephala</taxon>
        <taxon>Phialocephala fortinii species complex</taxon>
    </lineage>
</organism>
<dbReference type="EMBL" id="FJOG01000023">
    <property type="protein sequence ID" value="CZR63418.1"/>
    <property type="molecule type" value="Genomic_DNA"/>
</dbReference>
<name>A0A1L7XEH8_9HELO</name>